<evidence type="ECO:0000313" key="3">
    <source>
        <dbReference type="Proteomes" id="UP000324209"/>
    </source>
</evidence>
<proteinExistence type="predicted"/>
<dbReference type="PANTHER" id="PTHR35023:SF1">
    <property type="entry name" value="MG-PROTOPORPHYRIN IX CHELATASE"/>
    <property type="match status" value="1"/>
</dbReference>
<organism evidence="2 3">
    <name type="scientific">Oceanispirochaeta crateris</name>
    <dbReference type="NCBI Taxonomy" id="2518645"/>
    <lineage>
        <taxon>Bacteria</taxon>
        <taxon>Pseudomonadati</taxon>
        <taxon>Spirochaetota</taxon>
        <taxon>Spirochaetia</taxon>
        <taxon>Spirochaetales</taxon>
        <taxon>Spirochaetaceae</taxon>
        <taxon>Oceanispirochaeta</taxon>
    </lineage>
</organism>
<dbReference type="InterPro" id="IPR036465">
    <property type="entry name" value="vWFA_dom_sf"/>
</dbReference>
<dbReference type="SMART" id="SM00327">
    <property type="entry name" value="VWA"/>
    <property type="match status" value="1"/>
</dbReference>
<dbReference type="InterPro" id="IPR052989">
    <property type="entry name" value="Mg-chelatase_DI-like"/>
</dbReference>
<dbReference type="Gene3D" id="3.40.50.410">
    <property type="entry name" value="von Willebrand factor, type A domain"/>
    <property type="match status" value="1"/>
</dbReference>
<dbReference type="Proteomes" id="UP000324209">
    <property type="component" value="Chromosome"/>
</dbReference>
<reference evidence="2 3" key="1">
    <citation type="submission" date="2019-02" db="EMBL/GenBank/DDBJ databases">
        <title>Complete Genome Sequence and Methylome Analysis of free living Spirochaetas.</title>
        <authorList>
            <person name="Fomenkov A."/>
            <person name="Dubinina G."/>
            <person name="Leshcheva N."/>
            <person name="Mikheeva N."/>
            <person name="Grabovich M."/>
            <person name="Vincze T."/>
            <person name="Roberts R.J."/>
        </authorList>
    </citation>
    <scope>NUCLEOTIDE SEQUENCE [LARGE SCALE GENOMIC DNA]</scope>
    <source>
        <strain evidence="2 3">K2</strain>
    </source>
</reference>
<dbReference type="Pfam" id="PF13519">
    <property type="entry name" value="VWA_2"/>
    <property type="match status" value="1"/>
</dbReference>
<keyword evidence="3" id="KW-1185">Reference proteome</keyword>
<evidence type="ECO:0000259" key="1">
    <source>
        <dbReference type="PROSITE" id="PS50234"/>
    </source>
</evidence>
<dbReference type="SUPFAM" id="SSF53300">
    <property type="entry name" value="vWA-like"/>
    <property type="match status" value="1"/>
</dbReference>
<dbReference type="KEGG" id="ock:EXM22_11675"/>
<protein>
    <submittedName>
        <fullName evidence="2">VWA domain-containing protein</fullName>
    </submittedName>
</protein>
<feature type="domain" description="VWFA" evidence="1">
    <location>
        <begin position="72"/>
        <end position="243"/>
    </location>
</feature>
<dbReference type="PROSITE" id="PS50234">
    <property type="entry name" value="VWFA"/>
    <property type="match status" value="1"/>
</dbReference>
<dbReference type="AlphaFoldDB" id="A0A5C1QNQ8"/>
<dbReference type="PANTHER" id="PTHR35023">
    <property type="entry name" value="CHELATASE-RELATED"/>
    <property type="match status" value="1"/>
</dbReference>
<evidence type="ECO:0000313" key="2">
    <source>
        <dbReference type="EMBL" id="QEN08610.1"/>
    </source>
</evidence>
<sequence>MPSRKPQSVSRYGRHVASVPVKSAEQIDEIDPLASCLAAAMRRHFGGASAGSHGILFHDLHRRIRVQPVRRTIHFLVDASDSMLVEEQMKLAKGAVLGLLTQAYQKRYRVGVVVFHHWHAHEVLAPTTSITLARQALQAVATGGGTPLAEGLYTVLQIIRSERVRHPHDHPELILITDGKPSVPMNPKAELYQEVLDLARQFPRHHIPSIVLSTVEPGEVLKELAFQLKAPLHKLRDVIHRDE</sequence>
<name>A0A5C1QNQ8_9SPIO</name>
<dbReference type="OrthoDB" id="9775079at2"/>
<dbReference type="RefSeq" id="WP_149486691.1">
    <property type="nucleotide sequence ID" value="NZ_CP036150.1"/>
</dbReference>
<dbReference type="InterPro" id="IPR002035">
    <property type="entry name" value="VWF_A"/>
</dbReference>
<accession>A0A5C1QNQ8</accession>
<dbReference type="EMBL" id="CP036150">
    <property type="protein sequence ID" value="QEN08610.1"/>
    <property type="molecule type" value="Genomic_DNA"/>
</dbReference>
<gene>
    <name evidence="2" type="ORF">EXM22_11675</name>
</gene>